<comment type="caution">
    <text evidence="5">The sequence shown here is derived from an EMBL/GenBank/DDBJ whole genome shotgun (WGS) entry which is preliminary data.</text>
</comment>
<dbReference type="Gene3D" id="3.30.1330.30">
    <property type="match status" value="1"/>
</dbReference>
<keyword evidence="6" id="KW-1185">Reference proteome</keyword>
<dbReference type="InterPro" id="IPR053888">
    <property type="entry name" value="MRM3-like_sub_bind"/>
</dbReference>
<dbReference type="SMART" id="SM00967">
    <property type="entry name" value="SpoU_sub_bind"/>
    <property type="match status" value="1"/>
</dbReference>
<evidence type="ECO:0000313" key="6">
    <source>
        <dbReference type="Proteomes" id="UP001142078"/>
    </source>
</evidence>
<dbReference type="GO" id="GO:0008173">
    <property type="term" value="F:RNA methyltransferase activity"/>
    <property type="evidence" value="ECO:0007669"/>
    <property type="project" value="InterPro"/>
</dbReference>
<dbReference type="Proteomes" id="UP001142078">
    <property type="component" value="Unassembled WGS sequence"/>
</dbReference>
<accession>A0A9X2S8L8</accession>
<dbReference type="GO" id="GO:0032259">
    <property type="term" value="P:methylation"/>
    <property type="evidence" value="ECO:0007669"/>
    <property type="project" value="UniProtKB-KW"/>
</dbReference>
<dbReference type="PANTHER" id="PTHR43191:SF2">
    <property type="entry name" value="RRNA METHYLTRANSFERASE 3, MITOCHONDRIAL"/>
    <property type="match status" value="1"/>
</dbReference>
<organism evidence="5 6">
    <name type="scientific">Anaerosalibacter massiliensis</name>
    <dbReference type="NCBI Taxonomy" id="1347392"/>
    <lineage>
        <taxon>Bacteria</taxon>
        <taxon>Bacillati</taxon>
        <taxon>Bacillota</taxon>
        <taxon>Tissierellia</taxon>
        <taxon>Tissierellales</taxon>
        <taxon>Sporanaerobacteraceae</taxon>
        <taxon>Anaerosalibacter</taxon>
    </lineage>
</organism>
<dbReference type="PANTHER" id="PTHR43191">
    <property type="entry name" value="RRNA METHYLTRANSFERASE 3"/>
    <property type="match status" value="1"/>
</dbReference>
<dbReference type="GO" id="GO:0003723">
    <property type="term" value="F:RNA binding"/>
    <property type="evidence" value="ECO:0007669"/>
    <property type="project" value="InterPro"/>
</dbReference>
<keyword evidence="2 5" id="KW-0489">Methyltransferase</keyword>
<evidence type="ECO:0000313" key="5">
    <source>
        <dbReference type="EMBL" id="MCR2045256.1"/>
    </source>
</evidence>
<dbReference type="Gene3D" id="3.40.1280.10">
    <property type="match status" value="1"/>
</dbReference>
<dbReference type="InterPro" id="IPR029028">
    <property type="entry name" value="Alpha/beta_knot_MTases"/>
</dbReference>
<reference evidence="5" key="1">
    <citation type="submission" date="2022-07" db="EMBL/GenBank/DDBJ databases">
        <title>Enhanced cultured diversity of the mouse gut microbiota enables custom-made synthetic communities.</title>
        <authorList>
            <person name="Afrizal A."/>
        </authorList>
    </citation>
    <scope>NUCLEOTIDE SEQUENCE</scope>
    <source>
        <strain evidence="5">DSM 29482</strain>
    </source>
</reference>
<dbReference type="Pfam" id="PF00588">
    <property type="entry name" value="SpoU_methylase"/>
    <property type="match status" value="1"/>
</dbReference>
<protein>
    <submittedName>
        <fullName evidence="5">RNA methyltransferase</fullName>
    </submittedName>
</protein>
<dbReference type="InterPro" id="IPR029026">
    <property type="entry name" value="tRNA_m1G_MTases_N"/>
</dbReference>
<feature type="domain" description="RNA 2-O ribose methyltransferase substrate binding" evidence="4">
    <location>
        <begin position="31"/>
        <end position="107"/>
    </location>
</feature>
<evidence type="ECO:0000259" key="4">
    <source>
        <dbReference type="SMART" id="SM00967"/>
    </source>
</evidence>
<dbReference type="InterPro" id="IPR001537">
    <property type="entry name" value="SpoU_MeTrfase"/>
</dbReference>
<dbReference type="AlphaFoldDB" id="A0A9X2S8L8"/>
<dbReference type="InterPro" id="IPR051259">
    <property type="entry name" value="rRNA_Methyltransferase"/>
</dbReference>
<name>A0A9X2S8L8_9FIRM</name>
<keyword evidence="3" id="KW-0808">Transferase</keyword>
<evidence type="ECO:0000256" key="1">
    <source>
        <dbReference type="ARBA" id="ARBA00007228"/>
    </source>
</evidence>
<dbReference type="InterPro" id="IPR013123">
    <property type="entry name" value="SpoU_subst-bd"/>
</dbReference>
<dbReference type="CDD" id="cd18095">
    <property type="entry name" value="SpoU-like_rRNA-MTase"/>
    <property type="match status" value="1"/>
</dbReference>
<evidence type="ECO:0000256" key="2">
    <source>
        <dbReference type="ARBA" id="ARBA00022603"/>
    </source>
</evidence>
<dbReference type="SUPFAM" id="SSF55315">
    <property type="entry name" value="L30e-like"/>
    <property type="match status" value="1"/>
</dbReference>
<sequence length="265" mass="29737">MKNISSSSNPIIKNAKSLYRKKERWNKKLFLIEGVKIVGECIESGIEPIYILFSDVLFSTTGGERLFNKIKRYDEKLVRLPNKLLKDISDTENPQGILAIVKFNILELDILFKMKDKFFIMLDELQDPGNMGTIIRTADAFGASGVVVTSNCVDIYNPKVVRSTMGSLFHVPIVYIEDKLQIINKLKSKKIQVYATSLESANYIYDVNFKRDFALIIGNESKGVSEEILALADGTIKIPIIGNAESLNAAIASSIIMYEAVRQRS</sequence>
<dbReference type="OrthoDB" id="9785673at2"/>
<dbReference type="RefSeq" id="WP_042683314.1">
    <property type="nucleotide sequence ID" value="NZ_CABKTM010000074.1"/>
</dbReference>
<comment type="similarity">
    <text evidence="1">Belongs to the class IV-like SAM-binding methyltransferase superfamily. RNA methyltransferase TrmH family.</text>
</comment>
<dbReference type="Pfam" id="PF22435">
    <property type="entry name" value="MRM3-like_sub_bind"/>
    <property type="match status" value="1"/>
</dbReference>
<gene>
    <name evidence="5" type="ORF">NSA23_14200</name>
</gene>
<dbReference type="EMBL" id="JANJZL010000014">
    <property type="protein sequence ID" value="MCR2045256.1"/>
    <property type="molecule type" value="Genomic_DNA"/>
</dbReference>
<evidence type="ECO:0000256" key="3">
    <source>
        <dbReference type="ARBA" id="ARBA00022679"/>
    </source>
</evidence>
<dbReference type="GO" id="GO:0005737">
    <property type="term" value="C:cytoplasm"/>
    <property type="evidence" value="ECO:0007669"/>
    <property type="project" value="UniProtKB-ARBA"/>
</dbReference>
<dbReference type="InterPro" id="IPR029064">
    <property type="entry name" value="Ribosomal_eL30-like_sf"/>
</dbReference>
<proteinExistence type="inferred from homology"/>
<dbReference type="SUPFAM" id="SSF75217">
    <property type="entry name" value="alpha/beta knot"/>
    <property type="match status" value="1"/>
</dbReference>
<dbReference type="GO" id="GO:0006396">
    <property type="term" value="P:RNA processing"/>
    <property type="evidence" value="ECO:0007669"/>
    <property type="project" value="InterPro"/>
</dbReference>